<keyword evidence="9" id="KW-1185">Reference proteome</keyword>
<dbReference type="Proteomes" id="UP001595593">
    <property type="component" value="Unassembled WGS sequence"/>
</dbReference>
<dbReference type="Pfam" id="PF03924">
    <property type="entry name" value="CHASE"/>
    <property type="match status" value="1"/>
</dbReference>
<dbReference type="Pfam" id="PF00990">
    <property type="entry name" value="GGDEF"/>
    <property type="match status" value="1"/>
</dbReference>
<keyword evidence="8" id="KW-0548">Nucleotidyltransferase</keyword>
<evidence type="ECO:0000256" key="3">
    <source>
        <dbReference type="ARBA" id="ARBA00022989"/>
    </source>
</evidence>
<dbReference type="CDD" id="cd01949">
    <property type="entry name" value="GGDEF"/>
    <property type="match status" value="1"/>
</dbReference>
<keyword evidence="8" id="KW-0808">Transferase</keyword>
<dbReference type="EMBL" id="JBHRTN010000007">
    <property type="protein sequence ID" value="MFC3124748.1"/>
    <property type="molecule type" value="Genomic_DNA"/>
</dbReference>
<keyword evidence="2 5" id="KW-0812">Transmembrane</keyword>
<proteinExistence type="predicted"/>
<evidence type="ECO:0000259" key="6">
    <source>
        <dbReference type="PROSITE" id="PS50839"/>
    </source>
</evidence>
<keyword evidence="3 5" id="KW-1133">Transmembrane helix</keyword>
<gene>
    <name evidence="8" type="ORF">ACFOD4_06715</name>
</gene>
<dbReference type="InterPro" id="IPR052163">
    <property type="entry name" value="DGC-Regulatory_Protein"/>
</dbReference>
<feature type="transmembrane region" description="Helical" evidence="5">
    <location>
        <begin position="312"/>
        <end position="336"/>
    </location>
</feature>
<evidence type="ECO:0000256" key="5">
    <source>
        <dbReference type="SAM" id="Phobius"/>
    </source>
</evidence>
<evidence type="ECO:0000313" key="9">
    <source>
        <dbReference type="Proteomes" id="UP001595593"/>
    </source>
</evidence>
<evidence type="ECO:0000256" key="2">
    <source>
        <dbReference type="ARBA" id="ARBA00022692"/>
    </source>
</evidence>
<evidence type="ECO:0000259" key="7">
    <source>
        <dbReference type="PROSITE" id="PS50887"/>
    </source>
</evidence>
<dbReference type="InterPro" id="IPR029787">
    <property type="entry name" value="Nucleotide_cyclase"/>
</dbReference>
<dbReference type="SUPFAM" id="SSF55073">
    <property type="entry name" value="Nucleotide cyclase"/>
    <property type="match status" value="1"/>
</dbReference>
<dbReference type="NCBIfam" id="TIGR00254">
    <property type="entry name" value="GGDEF"/>
    <property type="match status" value="1"/>
</dbReference>
<dbReference type="PROSITE" id="PS50887">
    <property type="entry name" value="GGDEF"/>
    <property type="match status" value="1"/>
</dbReference>
<keyword evidence="4 5" id="KW-0472">Membrane</keyword>
<dbReference type="InterPro" id="IPR042240">
    <property type="entry name" value="CHASE_sf"/>
</dbReference>
<feature type="domain" description="CHASE" evidence="6">
    <location>
        <begin position="80"/>
        <end position="236"/>
    </location>
</feature>
<dbReference type="Gene3D" id="3.30.450.350">
    <property type="entry name" value="CHASE domain"/>
    <property type="match status" value="1"/>
</dbReference>
<comment type="subcellular location">
    <subcellularLocation>
        <location evidence="1">Membrane</location>
    </subcellularLocation>
</comment>
<feature type="domain" description="GGDEF" evidence="7">
    <location>
        <begin position="387"/>
        <end position="520"/>
    </location>
</feature>
<evidence type="ECO:0000256" key="1">
    <source>
        <dbReference type="ARBA" id="ARBA00004370"/>
    </source>
</evidence>
<dbReference type="PANTHER" id="PTHR46663">
    <property type="entry name" value="DIGUANYLATE CYCLASE DGCT-RELATED"/>
    <property type="match status" value="1"/>
</dbReference>
<dbReference type="InterPro" id="IPR043128">
    <property type="entry name" value="Rev_trsase/Diguanyl_cyclase"/>
</dbReference>
<reference evidence="9" key="1">
    <citation type="journal article" date="2019" name="Int. J. Syst. Evol. Microbiol.">
        <title>The Global Catalogue of Microorganisms (GCM) 10K type strain sequencing project: providing services to taxonomists for standard genome sequencing and annotation.</title>
        <authorList>
            <consortium name="The Broad Institute Genomics Platform"/>
            <consortium name="The Broad Institute Genome Sequencing Center for Infectious Disease"/>
            <person name="Wu L."/>
            <person name="Ma J."/>
        </authorList>
    </citation>
    <scope>NUCLEOTIDE SEQUENCE [LARGE SCALE GENOMIC DNA]</scope>
    <source>
        <strain evidence="9">KCTC 52094</strain>
    </source>
</reference>
<sequence length="520" mass="56556">MLAASKLLADRVRLLHRAAALMALLGLLGTLILWQVTWKRSAHDADASFTDAFRHVTQLVDERMLRNLDLLAGFRGLFSVGSNVSRMQFHEHAAGLRLSERFPGMMSVQYAPLVPHGEQLSFESSARADRSLDPNGYPDFAITPAGDRNFYTPVLYMEPMAGNESGFGYDASAEPARLRTIERARDTGVATAGPPVRTQDGTVIVVRLALYRGNAPAWTEVQRRQGFEGLVNGVIKGPDMFVGVLPDARNGYRLRIEDRGIEGKPPAEPILILDTDEGNAPAPRASGHRLERTILVAGRQWAVALTRPSQNFAFSALPLAVLLAGLCITFTLCWLLRAIATHHEQTASMNRRLAHAAQHDPLTGLPNRTLLEVRVHEAITDAMASGRSLAVIFIDLDRFKPINDTLGHDAGDAILRQVARRLCGAVRPTDTVSRLGGDEFIVLLSDLPAPDLWQLAAARIQRNLAQPMSHGAHIVTVGASLGVALFPQHGTDASALLRHADAAMYGVKRGRAARDHDSAA</sequence>
<comment type="caution">
    <text evidence="8">The sequence shown here is derived from an EMBL/GenBank/DDBJ whole genome shotgun (WGS) entry which is preliminary data.</text>
</comment>
<name>A0ABV7FZM1_9PROT</name>
<organism evidence="8 9">
    <name type="scientific">Teichococcus globiformis</name>
    <dbReference type="NCBI Taxonomy" id="2307229"/>
    <lineage>
        <taxon>Bacteria</taxon>
        <taxon>Pseudomonadati</taxon>
        <taxon>Pseudomonadota</taxon>
        <taxon>Alphaproteobacteria</taxon>
        <taxon>Acetobacterales</taxon>
        <taxon>Roseomonadaceae</taxon>
        <taxon>Roseomonas</taxon>
    </lineage>
</organism>
<dbReference type="GO" id="GO:0052621">
    <property type="term" value="F:diguanylate cyclase activity"/>
    <property type="evidence" value="ECO:0007669"/>
    <property type="project" value="UniProtKB-EC"/>
</dbReference>
<dbReference type="InterPro" id="IPR000160">
    <property type="entry name" value="GGDEF_dom"/>
</dbReference>
<dbReference type="InterPro" id="IPR006189">
    <property type="entry name" value="CHASE_dom"/>
</dbReference>
<evidence type="ECO:0000256" key="4">
    <source>
        <dbReference type="ARBA" id="ARBA00023136"/>
    </source>
</evidence>
<dbReference type="SMART" id="SM01079">
    <property type="entry name" value="CHASE"/>
    <property type="match status" value="1"/>
</dbReference>
<dbReference type="Gene3D" id="3.30.70.270">
    <property type="match status" value="1"/>
</dbReference>
<dbReference type="PROSITE" id="PS50839">
    <property type="entry name" value="CHASE"/>
    <property type="match status" value="1"/>
</dbReference>
<dbReference type="SMART" id="SM00267">
    <property type="entry name" value="GGDEF"/>
    <property type="match status" value="1"/>
</dbReference>
<protein>
    <submittedName>
        <fullName evidence="8">Diguanylate cyclase domain-containing protein</fullName>
        <ecNumber evidence="8">2.7.7.65</ecNumber>
    </submittedName>
</protein>
<dbReference type="EC" id="2.7.7.65" evidence="8"/>
<accession>A0ABV7FZM1</accession>
<feature type="transmembrane region" description="Helical" evidence="5">
    <location>
        <begin position="14"/>
        <end position="34"/>
    </location>
</feature>
<dbReference type="PANTHER" id="PTHR46663:SF2">
    <property type="entry name" value="GGDEF DOMAIN-CONTAINING PROTEIN"/>
    <property type="match status" value="1"/>
</dbReference>
<dbReference type="RefSeq" id="WP_379595159.1">
    <property type="nucleotide sequence ID" value="NZ_JBHRTN010000007.1"/>
</dbReference>
<evidence type="ECO:0000313" key="8">
    <source>
        <dbReference type="EMBL" id="MFC3124748.1"/>
    </source>
</evidence>